<evidence type="ECO:0000259" key="8">
    <source>
        <dbReference type="PROSITE" id="PS51754"/>
    </source>
</evidence>
<keyword evidence="4 6" id="KW-0804">Transcription</keyword>
<dbReference type="AlphaFoldDB" id="A0ABD1LLM3"/>
<dbReference type="Pfam" id="PF04844">
    <property type="entry name" value="Ovate"/>
    <property type="match status" value="1"/>
</dbReference>
<dbReference type="EMBL" id="JBGMDY010000008">
    <property type="protein sequence ID" value="KAL2324405.1"/>
    <property type="molecule type" value="Genomic_DNA"/>
</dbReference>
<evidence type="ECO:0000313" key="10">
    <source>
        <dbReference type="Proteomes" id="UP001603857"/>
    </source>
</evidence>
<evidence type="ECO:0000256" key="6">
    <source>
        <dbReference type="RuleBase" id="RU367028"/>
    </source>
</evidence>
<feature type="compositionally biased region" description="Low complexity" evidence="7">
    <location>
        <begin position="33"/>
        <end position="45"/>
    </location>
</feature>
<dbReference type="PROSITE" id="PS51754">
    <property type="entry name" value="OVATE"/>
    <property type="match status" value="1"/>
</dbReference>
<feature type="region of interest" description="Disordered" evidence="7">
    <location>
        <begin position="69"/>
        <end position="89"/>
    </location>
</feature>
<sequence length="176" mass="19748">MPSLFSKHLHLCFFKPKYPTILCHPDHETAAPSSSDSSRSRSSSSSRRRDSTEPDLASVLASQRFFFSSPGKSNSIVESPDSDSNSDSGRLFLIPSAGGGVGVPKYSLNPYKDFLRSMQDMLRSRRQVLDDITQHSDYLHQLLLCYLSLNPSHTHKYILRAFTDLLLGLHHLHLTS</sequence>
<dbReference type="PANTHER" id="PTHR33057">
    <property type="entry name" value="TRANSCRIPTION REPRESSOR OFP7-RELATED"/>
    <property type="match status" value="1"/>
</dbReference>
<dbReference type="PANTHER" id="PTHR33057:SF175">
    <property type="entry name" value="TRANSCRIPTION REPRESSOR OFP12"/>
    <property type="match status" value="1"/>
</dbReference>
<protein>
    <recommendedName>
        <fullName evidence="6">Transcription repressor</fullName>
    </recommendedName>
    <alternativeName>
        <fullName evidence="6">Ovate family protein</fullName>
    </alternativeName>
</protein>
<dbReference type="Proteomes" id="UP001603857">
    <property type="component" value="Unassembled WGS sequence"/>
</dbReference>
<gene>
    <name evidence="9" type="ORF">Fmac_023463</name>
</gene>
<evidence type="ECO:0000256" key="1">
    <source>
        <dbReference type="ARBA" id="ARBA00004123"/>
    </source>
</evidence>
<name>A0ABD1LLM3_9FABA</name>
<keyword evidence="5 6" id="KW-0539">Nucleus</keyword>
<comment type="function">
    <text evidence="6">Transcriptional repressor that regulates multiple aspects of plant growth and development.</text>
</comment>
<comment type="caution">
    <text evidence="9">The sequence shown here is derived from an EMBL/GenBank/DDBJ whole genome shotgun (WGS) entry which is preliminary data.</text>
</comment>
<evidence type="ECO:0000256" key="7">
    <source>
        <dbReference type="SAM" id="MobiDB-lite"/>
    </source>
</evidence>
<proteinExistence type="predicted"/>
<keyword evidence="10" id="KW-1185">Reference proteome</keyword>
<dbReference type="GO" id="GO:0005634">
    <property type="term" value="C:nucleus"/>
    <property type="evidence" value="ECO:0007669"/>
    <property type="project" value="UniProtKB-SubCell"/>
</dbReference>
<reference evidence="9 10" key="1">
    <citation type="submission" date="2024-08" db="EMBL/GenBank/DDBJ databases">
        <title>Insights into the chromosomal genome structure of Flemingia macrophylla.</title>
        <authorList>
            <person name="Ding Y."/>
            <person name="Zhao Y."/>
            <person name="Bi W."/>
            <person name="Wu M."/>
            <person name="Zhao G."/>
            <person name="Gong Y."/>
            <person name="Li W."/>
            <person name="Zhang P."/>
        </authorList>
    </citation>
    <scope>NUCLEOTIDE SEQUENCE [LARGE SCALE GENOMIC DNA]</scope>
    <source>
        <strain evidence="9">DYQJB</strain>
        <tissue evidence="9">Leaf</tissue>
    </source>
</reference>
<evidence type="ECO:0000313" key="9">
    <source>
        <dbReference type="EMBL" id="KAL2324405.1"/>
    </source>
</evidence>
<dbReference type="InterPro" id="IPR038933">
    <property type="entry name" value="Ovate"/>
</dbReference>
<accession>A0ABD1LLM3</accession>
<dbReference type="NCBIfam" id="TIGR01568">
    <property type="entry name" value="A_thal_3678"/>
    <property type="match status" value="1"/>
</dbReference>
<keyword evidence="3 6" id="KW-0805">Transcription regulation</keyword>
<keyword evidence="2 6" id="KW-0678">Repressor</keyword>
<evidence type="ECO:0000256" key="5">
    <source>
        <dbReference type="ARBA" id="ARBA00023242"/>
    </source>
</evidence>
<feature type="domain" description="OVATE" evidence="8">
    <location>
        <begin position="103"/>
        <end position="168"/>
    </location>
</feature>
<evidence type="ECO:0000256" key="4">
    <source>
        <dbReference type="ARBA" id="ARBA00023163"/>
    </source>
</evidence>
<dbReference type="GO" id="GO:0045892">
    <property type="term" value="P:negative regulation of DNA-templated transcription"/>
    <property type="evidence" value="ECO:0007669"/>
    <property type="project" value="UniProtKB-UniRule"/>
</dbReference>
<evidence type="ECO:0000256" key="2">
    <source>
        <dbReference type="ARBA" id="ARBA00022491"/>
    </source>
</evidence>
<dbReference type="InterPro" id="IPR006458">
    <property type="entry name" value="Ovate_C"/>
</dbReference>
<comment type="subcellular location">
    <subcellularLocation>
        <location evidence="1 6">Nucleus</location>
    </subcellularLocation>
</comment>
<feature type="region of interest" description="Disordered" evidence="7">
    <location>
        <begin position="25"/>
        <end position="55"/>
    </location>
</feature>
<evidence type="ECO:0000256" key="3">
    <source>
        <dbReference type="ARBA" id="ARBA00023015"/>
    </source>
</evidence>
<feature type="compositionally biased region" description="Polar residues" evidence="7">
    <location>
        <begin position="70"/>
        <end position="88"/>
    </location>
</feature>
<organism evidence="9 10">
    <name type="scientific">Flemingia macrophylla</name>
    <dbReference type="NCBI Taxonomy" id="520843"/>
    <lineage>
        <taxon>Eukaryota</taxon>
        <taxon>Viridiplantae</taxon>
        <taxon>Streptophyta</taxon>
        <taxon>Embryophyta</taxon>
        <taxon>Tracheophyta</taxon>
        <taxon>Spermatophyta</taxon>
        <taxon>Magnoliopsida</taxon>
        <taxon>eudicotyledons</taxon>
        <taxon>Gunneridae</taxon>
        <taxon>Pentapetalae</taxon>
        <taxon>rosids</taxon>
        <taxon>fabids</taxon>
        <taxon>Fabales</taxon>
        <taxon>Fabaceae</taxon>
        <taxon>Papilionoideae</taxon>
        <taxon>50 kb inversion clade</taxon>
        <taxon>NPAAA clade</taxon>
        <taxon>indigoferoid/millettioid clade</taxon>
        <taxon>Phaseoleae</taxon>
        <taxon>Flemingia</taxon>
    </lineage>
</organism>